<sequence length="529" mass="57155">MHPLTLLPTGAWAAIISHLEDPVADILALSKTSREMHRFIFAGSTEEVARLDTSSLPPLSPEQMSVSNEIWRQICHGTFGSVSELVSILRSGLPDPAQDEDQDMADVTSAAATISLADDATGDAAGNAHPDPSDMAESDEDSEDDEDDDDHSSSDEDELEMLDEASRNLDPPIPVNPRPEPASWLEEYRRRVTDEAGRRRRAFQQYTQHLREEVDHDGAMLPEDKLPQIWWNYDQEVCDLFNATQTLLEAVADDDADPAEAGSPAGIQKLVPAAENLLHIIDLYPNHIPALYGLAYICFMATAYDSAEAIIGIALAVAEAVGLLEDEEPTTGMAASSSNATPPAMGSALVDDIRSLRARNRLYRCSRPGSGDAPWLDASGTTFSPMLQGVMEAIFRRFDRNRDGFLDVMELSTLVRTATAAGASTSPVSSRDLSMMCQALLRQYGRPLATGSGPAAGRSGSRVPMARGRPAGGASSIGLPLEGFLQFYLNQTLSDPEETRKDLTTFGFDPDSLMPLVAPPPSAQQSRVA</sequence>
<feature type="compositionally biased region" description="Low complexity" evidence="1">
    <location>
        <begin position="451"/>
        <end position="462"/>
    </location>
</feature>
<dbReference type="InterPro" id="IPR002048">
    <property type="entry name" value="EF_hand_dom"/>
</dbReference>
<organism evidence="3">
    <name type="scientific">Fonticula alba</name>
    <name type="common">Slime mold</name>
    <dbReference type="NCBI Taxonomy" id="691883"/>
    <lineage>
        <taxon>Eukaryota</taxon>
        <taxon>Rotosphaerida</taxon>
        <taxon>Fonticulaceae</taxon>
        <taxon>Fonticula</taxon>
    </lineage>
</organism>
<keyword evidence="4" id="KW-1185">Reference proteome</keyword>
<gene>
    <name evidence="3" type="ORF">H696_02978</name>
</gene>
<reference evidence="3" key="1">
    <citation type="submission" date="2013-04" db="EMBL/GenBank/DDBJ databases">
        <title>The Genome Sequence of Fonticula alba ATCC 38817.</title>
        <authorList>
            <consortium name="The Broad Institute Genomics Platform"/>
            <person name="Russ C."/>
            <person name="Cuomo C."/>
            <person name="Burger G."/>
            <person name="Gray M.W."/>
            <person name="Holland P.W.H."/>
            <person name="King N."/>
            <person name="Lang F.B.F."/>
            <person name="Roger A.J."/>
            <person name="Ruiz-Trillo I."/>
            <person name="Brown M."/>
            <person name="Walker B."/>
            <person name="Young S."/>
            <person name="Zeng Q."/>
            <person name="Gargeya S."/>
            <person name="Fitzgerald M."/>
            <person name="Haas B."/>
            <person name="Abouelleil A."/>
            <person name="Allen A.W."/>
            <person name="Alvarado L."/>
            <person name="Arachchi H.M."/>
            <person name="Berlin A.M."/>
            <person name="Chapman S.B."/>
            <person name="Gainer-Dewar J."/>
            <person name="Goldberg J."/>
            <person name="Griggs A."/>
            <person name="Gujja S."/>
            <person name="Hansen M."/>
            <person name="Howarth C."/>
            <person name="Imamovic A."/>
            <person name="Ireland A."/>
            <person name="Larimer J."/>
            <person name="McCowan C."/>
            <person name="Murphy C."/>
            <person name="Pearson M."/>
            <person name="Poon T.W."/>
            <person name="Priest M."/>
            <person name="Roberts A."/>
            <person name="Saif S."/>
            <person name="Shea T."/>
            <person name="Sisk P."/>
            <person name="Sykes S."/>
            <person name="Wortman J."/>
            <person name="Nusbaum C."/>
            <person name="Birren B."/>
        </authorList>
    </citation>
    <scope>NUCLEOTIDE SEQUENCE [LARGE SCALE GENOMIC DNA]</scope>
    <source>
        <strain evidence="3">ATCC 38817</strain>
    </source>
</reference>
<dbReference type="RefSeq" id="XP_009495137.1">
    <property type="nucleotide sequence ID" value="XM_009496862.1"/>
</dbReference>
<feature type="region of interest" description="Disordered" evidence="1">
    <location>
        <begin position="448"/>
        <end position="472"/>
    </location>
</feature>
<dbReference type="STRING" id="691883.A0A058Z948"/>
<dbReference type="AlphaFoldDB" id="A0A058Z948"/>
<evidence type="ECO:0000313" key="3">
    <source>
        <dbReference type="EMBL" id="KCV70621.1"/>
    </source>
</evidence>
<feature type="compositionally biased region" description="Low complexity" evidence="1">
    <location>
        <begin position="119"/>
        <end position="133"/>
    </location>
</feature>
<protein>
    <recommendedName>
        <fullName evidence="2">EF-hand domain-containing protein</fullName>
    </recommendedName>
</protein>
<proteinExistence type="predicted"/>
<feature type="region of interest" description="Disordered" evidence="1">
    <location>
        <begin position="500"/>
        <end position="529"/>
    </location>
</feature>
<dbReference type="Proteomes" id="UP000030693">
    <property type="component" value="Unassembled WGS sequence"/>
</dbReference>
<dbReference type="OrthoDB" id="26525at2759"/>
<feature type="region of interest" description="Disordered" evidence="1">
    <location>
        <begin position="119"/>
        <end position="159"/>
    </location>
</feature>
<name>A0A058Z948_FONAL</name>
<dbReference type="PROSITE" id="PS00018">
    <property type="entry name" value="EF_HAND_1"/>
    <property type="match status" value="1"/>
</dbReference>
<evidence type="ECO:0000259" key="2">
    <source>
        <dbReference type="PROSITE" id="PS50222"/>
    </source>
</evidence>
<accession>A0A058Z948</accession>
<feature type="domain" description="EF-hand" evidence="2">
    <location>
        <begin position="386"/>
        <end position="421"/>
    </location>
</feature>
<evidence type="ECO:0000256" key="1">
    <source>
        <dbReference type="SAM" id="MobiDB-lite"/>
    </source>
</evidence>
<dbReference type="GeneID" id="20527703"/>
<dbReference type="Pfam" id="PF13202">
    <property type="entry name" value="EF-hand_5"/>
    <property type="match status" value="1"/>
</dbReference>
<dbReference type="EMBL" id="KB932204">
    <property type="protein sequence ID" value="KCV70621.1"/>
    <property type="molecule type" value="Genomic_DNA"/>
</dbReference>
<evidence type="ECO:0000313" key="4">
    <source>
        <dbReference type="Proteomes" id="UP000030693"/>
    </source>
</evidence>
<dbReference type="GO" id="GO:0005509">
    <property type="term" value="F:calcium ion binding"/>
    <property type="evidence" value="ECO:0007669"/>
    <property type="project" value="InterPro"/>
</dbReference>
<feature type="compositionally biased region" description="Acidic residues" evidence="1">
    <location>
        <begin position="134"/>
        <end position="159"/>
    </location>
</feature>
<dbReference type="PROSITE" id="PS50222">
    <property type="entry name" value="EF_HAND_2"/>
    <property type="match status" value="1"/>
</dbReference>
<dbReference type="InterPro" id="IPR018247">
    <property type="entry name" value="EF_Hand_1_Ca_BS"/>
</dbReference>
<dbReference type="Gene3D" id="1.10.238.10">
    <property type="entry name" value="EF-hand"/>
    <property type="match status" value="1"/>
</dbReference>